<keyword evidence="2" id="KW-1185">Reference proteome</keyword>
<evidence type="ECO:0000313" key="2">
    <source>
        <dbReference type="Proteomes" id="UP001166947"/>
    </source>
</evidence>
<name>A0ABT2F9W4_9NEIS</name>
<dbReference type="Proteomes" id="UP001166947">
    <property type="component" value="Unassembled WGS sequence"/>
</dbReference>
<dbReference type="EMBL" id="JANUXW010000001">
    <property type="protein sequence ID" value="MCS4532942.1"/>
    <property type="molecule type" value="Genomic_DNA"/>
</dbReference>
<organism evidence="1 2">
    <name type="scientific">Neisseria montereyensis</name>
    <dbReference type="NCBI Taxonomy" id="2973938"/>
    <lineage>
        <taxon>Bacteria</taxon>
        <taxon>Pseudomonadati</taxon>
        <taxon>Pseudomonadota</taxon>
        <taxon>Betaproteobacteria</taxon>
        <taxon>Neisseriales</taxon>
        <taxon>Neisseriaceae</taxon>
        <taxon>Neisseria</taxon>
    </lineage>
</organism>
<gene>
    <name evidence="1" type="ORF">NXS09_01325</name>
</gene>
<protein>
    <submittedName>
        <fullName evidence="1">Uncharacterized protein</fullName>
    </submittedName>
</protein>
<reference evidence="1" key="2">
    <citation type="journal article" date="2023" name="Curr. Microbiol.">
        <title>Neisseria montereyensis sp. nov., Isolated from Oropharynx of California Sea Lion (Zalophus californianus): Genomic, Phylogenetic, and Phenotypic Study.</title>
        <authorList>
            <person name="Volokhov D.V."/>
            <person name="Zagorodnyaya T.A."/>
            <person name="Furtak V.A."/>
            <person name="Nattanmai G."/>
            <person name="Randall L."/>
            <person name="Jose S."/>
            <person name="Gao Y."/>
            <person name="Gulland F.M."/>
            <person name="Eisenberg T."/>
            <person name="Delmonte P."/>
            <person name="Blom J."/>
            <person name="Mitchell K.K."/>
        </authorList>
    </citation>
    <scope>NUCLEOTIDE SEQUENCE</scope>
    <source>
        <strain evidence="1">CSL10203-ORH2</strain>
    </source>
</reference>
<accession>A0ABT2F9W4</accession>
<evidence type="ECO:0000313" key="1">
    <source>
        <dbReference type="EMBL" id="MCS4532942.1"/>
    </source>
</evidence>
<reference evidence="1" key="1">
    <citation type="submission" date="2022-08" db="EMBL/GenBank/DDBJ databases">
        <authorList>
            <person name="Volokhov D.V."/>
            <person name="Furtak V.A."/>
            <person name="Zagorodnyaya T.A."/>
        </authorList>
    </citation>
    <scope>NUCLEOTIDE SEQUENCE</scope>
    <source>
        <strain evidence="1">CSL10203-ORH2</strain>
    </source>
</reference>
<sequence length="52" mass="5572">MSSYTSFKQAILLLAASGATLSDLKSLQDYLGTQSDYEADEVADIEVLQASI</sequence>
<dbReference type="RefSeq" id="WP_259290760.1">
    <property type="nucleotide sequence ID" value="NZ_JANUXW010000001.1"/>
</dbReference>
<proteinExistence type="predicted"/>
<comment type="caution">
    <text evidence="1">The sequence shown here is derived from an EMBL/GenBank/DDBJ whole genome shotgun (WGS) entry which is preliminary data.</text>
</comment>